<keyword evidence="1" id="KW-0732">Signal</keyword>
<dbReference type="KEGG" id="pbi:107326326"/>
<evidence type="ECO:0000313" key="3">
    <source>
        <dbReference type="RefSeq" id="XP_015745009.2"/>
    </source>
</evidence>
<evidence type="ECO:0000313" key="6">
    <source>
        <dbReference type="RefSeq" id="XP_025028287.1"/>
    </source>
</evidence>
<protein>
    <submittedName>
        <fullName evidence="3 4">Apolipoprotein A-IV-like isoform X1</fullName>
    </submittedName>
</protein>
<dbReference type="GeneID" id="107326326"/>
<dbReference type="RefSeq" id="XP_025028287.1">
    <property type="nucleotide sequence ID" value="XM_025172519.1"/>
</dbReference>
<feature type="signal peptide" evidence="1">
    <location>
        <begin position="1"/>
        <end position="16"/>
    </location>
</feature>
<evidence type="ECO:0000313" key="2">
    <source>
        <dbReference type="Proteomes" id="UP000695026"/>
    </source>
</evidence>
<dbReference type="RefSeq" id="XP_025028277.1">
    <property type="nucleotide sequence ID" value="XM_025172509.1"/>
</dbReference>
<evidence type="ECO:0000313" key="4">
    <source>
        <dbReference type="RefSeq" id="XP_025028277.1"/>
    </source>
</evidence>
<evidence type="ECO:0000313" key="5">
    <source>
        <dbReference type="RefSeq" id="XP_025028282.1"/>
    </source>
</evidence>
<dbReference type="OMA" id="RDEPYPH"/>
<feature type="chain" id="PRO_5044698324" evidence="1">
    <location>
        <begin position="17"/>
        <end position="263"/>
    </location>
</feature>
<dbReference type="AlphaFoldDB" id="A0A9F5IWW9"/>
<dbReference type="Proteomes" id="UP000695026">
    <property type="component" value="Unplaced"/>
</dbReference>
<name>A0A9F5IWW9_PYTBI</name>
<dbReference type="Gene3D" id="1.20.120.20">
    <property type="entry name" value="Apolipoprotein"/>
    <property type="match status" value="2"/>
</dbReference>
<dbReference type="SUPFAM" id="SSF58113">
    <property type="entry name" value="Apolipoprotein A-I"/>
    <property type="match status" value="1"/>
</dbReference>
<sequence length="263" mass="30063">MKFLILMVTIFTGSQAYVLRDEQYPYLAQLNQKIVDYFNNITMIVNEKIDHIRRLDFSQSLLDQLHNAYLKVSQHLNYLQSKLPPEVTKTYDLAVEVSMGLVEKGINILNSLKRQMMPVTDKVAESLYAILAPFADSVLGKVGPCTEALHRVLAMGAKGLNPRVTEKLKKQLEKVAKELAPLVQTLQDQLEEFQTSLEPCTGNIQEMLKESIERANQQLPPYVSLILYGLENYAKIFNRWLDSSNLQAKESINWAEPFQEIDE</sequence>
<dbReference type="RefSeq" id="XP_015745009.2">
    <property type="nucleotide sequence ID" value="XM_015889523.2"/>
</dbReference>
<proteinExistence type="predicted"/>
<accession>A0A9F5IWW9</accession>
<dbReference type="RefSeq" id="XP_025028282.1">
    <property type="nucleotide sequence ID" value="XM_025172514.1"/>
</dbReference>
<dbReference type="OrthoDB" id="9048614at2759"/>
<reference evidence="3 4" key="1">
    <citation type="submission" date="2025-04" db="UniProtKB">
        <authorList>
            <consortium name="RefSeq"/>
        </authorList>
    </citation>
    <scope>IDENTIFICATION</scope>
    <source>
        <tissue evidence="3 4">Liver</tissue>
    </source>
</reference>
<gene>
    <name evidence="3 4 5 6" type="primary">LOC107326326</name>
</gene>
<keyword evidence="2" id="KW-1185">Reference proteome</keyword>
<organism evidence="2 4">
    <name type="scientific">Python bivittatus</name>
    <name type="common">Burmese python</name>
    <name type="synonym">Python molurus bivittatus</name>
    <dbReference type="NCBI Taxonomy" id="176946"/>
    <lineage>
        <taxon>Eukaryota</taxon>
        <taxon>Metazoa</taxon>
        <taxon>Chordata</taxon>
        <taxon>Craniata</taxon>
        <taxon>Vertebrata</taxon>
        <taxon>Euteleostomi</taxon>
        <taxon>Lepidosauria</taxon>
        <taxon>Squamata</taxon>
        <taxon>Bifurcata</taxon>
        <taxon>Unidentata</taxon>
        <taxon>Episquamata</taxon>
        <taxon>Toxicofera</taxon>
        <taxon>Serpentes</taxon>
        <taxon>Henophidia</taxon>
        <taxon>Pythonidae</taxon>
        <taxon>Python</taxon>
    </lineage>
</organism>
<evidence type="ECO:0000256" key="1">
    <source>
        <dbReference type="SAM" id="SignalP"/>
    </source>
</evidence>